<feature type="region of interest" description="Disordered" evidence="1">
    <location>
        <begin position="68"/>
        <end position="130"/>
    </location>
</feature>
<evidence type="ECO:0000313" key="3">
    <source>
        <dbReference type="Proteomes" id="UP000076871"/>
    </source>
</evidence>
<feature type="compositionally biased region" description="Polar residues" evidence="1">
    <location>
        <begin position="245"/>
        <end position="260"/>
    </location>
</feature>
<dbReference type="InParanoid" id="A0A165EMP3"/>
<sequence length="342" mass="37497">MVMQINQTQLQALQTLQEQQASLLSSLTPMLPLLQAIPLHIENTRNQIQQDLRDTLLPVRTFFSHFASNMNQPSLNPSPEMQVAHQQRKKRKLDRDTDVGSKSHLGGTRQSEVSPNTTRDYDTAMTAKPSSSRRIPLIDLSLPNHVAPGIGIPVSNTARKPTTHLPSSDSPYKTPVRPVHVPRYAKNTDVSGKGTPGALRGAIFPAVQGTPRNDDSLTSTSTLSQRTSMQQISVQPPEVPPPATLNGSSPSTGISSNFPHTTADKQRQRTRVPLQDVTTARRSTPMRLQSMQPPSSITDPTATAKAMSIRERRALLATPSTRHESKRFIPLDDDDDGELLLG</sequence>
<evidence type="ECO:0000256" key="1">
    <source>
        <dbReference type="SAM" id="MobiDB-lite"/>
    </source>
</evidence>
<name>A0A165EMP3_9APHY</name>
<feature type="compositionally biased region" description="Polar residues" evidence="1">
    <location>
        <begin position="68"/>
        <end position="79"/>
    </location>
</feature>
<keyword evidence="3" id="KW-1185">Reference proteome</keyword>
<dbReference type="GeneID" id="63824001"/>
<feature type="compositionally biased region" description="Low complexity" evidence="1">
    <location>
        <begin position="216"/>
        <end position="228"/>
    </location>
</feature>
<protein>
    <submittedName>
        <fullName evidence="2">Uncharacterized protein</fullName>
    </submittedName>
</protein>
<gene>
    <name evidence="2" type="ORF">LAESUDRAFT_713500</name>
</gene>
<feature type="compositionally biased region" description="Basic and acidic residues" evidence="1">
    <location>
        <begin position="321"/>
        <end position="330"/>
    </location>
</feature>
<reference evidence="2 3" key="1">
    <citation type="journal article" date="2016" name="Mol. Biol. Evol.">
        <title>Comparative Genomics of Early-Diverging Mushroom-Forming Fungi Provides Insights into the Origins of Lignocellulose Decay Capabilities.</title>
        <authorList>
            <person name="Nagy L.G."/>
            <person name="Riley R."/>
            <person name="Tritt A."/>
            <person name="Adam C."/>
            <person name="Daum C."/>
            <person name="Floudas D."/>
            <person name="Sun H."/>
            <person name="Yadav J.S."/>
            <person name="Pangilinan J."/>
            <person name="Larsson K.H."/>
            <person name="Matsuura K."/>
            <person name="Barry K."/>
            <person name="Labutti K."/>
            <person name="Kuo R."/>
            <person name="Ohm R.A."/>
            <person name="Bhattacharya S.S."/>
            <person name="Shirouzu T."/>
            <person name="Yoshinaga Y."/>
            <person name="Martin F.M."/>
            <person name="Grigoriev I.V."/>
            <person name="Hibbett D.S."/>
        </authorList>
    </citation>
    <scope>NUCLEOTIDE SEQUENCE [LARGE SCALE GENOMIC DNA]</scope>
    <source>
        <strain evidence="2 3">93-53</strain>
    </source>
</reference>
<feature type="compositionally biased region" description="Acidic residues" evidence="1">
    <location>
        <begin position="331"/>
        <end position="342"/>
    </location>
</feature>
<proteinExistence type="predicted"/>
<dbReference type="AlphaFoldDB" id="A0A165EMP3"/>
<feature type="compositionally biased region" description="Polar residues" evidence="1">
    <location>
        <begin position="276"/>
        <end position="301"/>
    </location>
</feature>
<accession>A0A165EMP3</accession>
<feature type="region of interest" description="Disordered" evidence="1">
    <location>
        <begin position="153"/>
        <end position="342"/>
    </location>
</feature>
<organism evidence="2 3">
    <name type="scientific">Laetiporus sulphureus 93-53</name>
    <dbReference type="NCBI Taxonomy" id="1314785"/>
    <lineage>
        <taxon>Eukaryota</taxon>
        <taxon>Fungi</taxon>
        <taxon>Dikarya</taxon>
        <taxon>Basidiomycota</taxon>
        <taxon>Agaricomycotina</taxon>
        <taxon>Agaricomycetes</taxon>
        <taxon>Polyporales</taxon>
        <taxon>Laetiporus</taxon>
    </lineage>
</organism>
<dbReference type="EMBL" id="KV427619">
    <property type="protein sequence ID" value="KZT07382.1"/>
    <property type="molecule type" value="Genomic_DNA"/>
</dbReference>
<feature type="compositionally biased region" description="Polar residues" evidence="1">
    <location>
        <begin position="108"/>
        <end position="118"/>
    </location>
</feature>
<evidence type="ECO:0000313" key="2">
    <source>
        <dbReference type="EMBL" id="KZT07382.1"/>
    </source>
</evidence>
<dbReference type="RefSeq" id="XP_040765122.1">
    <property type="nucleotide sequence ID" value="XM_040906972.1"/>
</dbReference>
<dbReference type="Proteomes" id="UP000076871">
    <property type="component" value="Unassembled WGS sequence"/>
</dbReference>
<feature type="compositionally biased region" description="Polar residues" evidence="1">
    <location>
        <begin position="154"/>
        <end position="171"/>
    </location>
</feature>